<dbReference type="Proteomes" id="UP000000311">
    <property type="component" value="Unassembled WGS sequence"/>
</dbReference>
<evidence type="ECO:0000313" key="2">
    <source>
        <dbReference type="Proteomes" id="UP000000311"/>
    </source>
</evidence>
<protein>
    <submittedName>
        <fullName evidence="1">Uncharacterized protein</fullName>
    </submittedName>
</protein>
<feature type="non-terminal residue" evidence="1">
    <location>
        <position position="1"/>
    </location>
</feature>
<dbReference type="EMBL" id="GL443779">
    <property type="protein sequence ID" value="EFN61595.1"/>
    <property type="molecule type" value="Genomic_DNA"/>
</dbReference>
<reference evidence="1 2" key="1">
    <citation type="journal article" date="2010" name="Science">
        <title>Genomic comparison of the ants Camponotus floridanus and Harpegnathos saltator.</title>
        <authorList>
            <person name="Bonasio R."/>
            <person name="Zhang G."/>
            <person name="Ye C."/>
            <person name="Mutti N.S."/>
            <person name="Fang X."/>
            <person name="Qin N."/>
            <person name="Donahue G."/>
            <person name="Yang P."/>
            <person name="Li Q."/>
            <person name="Li C."/>
            <person name="Zhang P."/>
            <person name="Huang Z."/>
            <person name="Berger S.L."/>
            <person name="Reinberg D."/>
            <person name="Wang J."/>
            <person name="Liebig J."/>
        </authorList>
    </citation>
    <scope>NUCLEOTIDE SEQUENCE [LARGE SCALE GENOMIC DNA]</scope>
    <source>
        <strain evidence="2">C129</strain>
    </source>
</reference>
<gene>
    <name evidence="1" type="ORF">EAG_00689</name>
</gene>
<sequence>LYSLDLTLSNYLFRSMQHTLADTHFPNY</sequence>
<accession>E2AY93</accession>
<dbReference type="InParanoid" id="E2AY93"/>
<dbReference type="AlphaFoldDB" id="E2AY93"/>
<organism evidence="2">
    <name type="scientific">Camponotus floridanus</name>
    <name type="common">Florida carpenter ant</name>
    <dbReference type="NCBI Taxonomy" id="104421"/>
    <lineage>
        <taxon>Eukaryota</taxon>
        <taxon>Metazoa</taxon>
        <taxon>Ecdysozoa</taxon>
        <taxon>Arthropoda</taxon>
        <taxon>Hexapoda</taxon>
        <taxon>Insecta</taxon>
        <taxon>Pterygota</taxon>
        <taxon>Neoptera</taxon>
        <taxon>Endopterygota</taxon>
        <taxon>Hymenoptera</taxon>
        <taxon>Apocrita</taxon>
        <taxon>Aculeata</taxon>
        <taxon>Formicoidea</taxon>
        <taxon>Formicidae</taxon>
        <taxon>Formicinae</taxon>
        <taxon>Camponotus</taxon>
    </lineage>
</organism>
<keyword evidence="2" id="KW-1185">Reference proteome</keyword>
<evidence type="ECO:0000313" key="1">
    <source>
        <dbReference type="EMBL" id="EFN61595.1"/>
    </source>
</evidence>
<name>E2AY93_CAMFO</name>
<proteinExistence type="predicted"/>
<feature type="non-terminal residue" evidence="1">
    <location>
        <position position="28"/>
    </location>
</feature>